<keyword evidence="6 12" id="KW-0067">ATP-binding</keyword>
<dbReference type="PROSITE" id="PS50929">
    <property type="entry name" value="ABC_TM1F"/>
    <property type="match status" value="1"/>
</dbReference>
<evidence type="ECO:0000256" key="1">
    <source>
        <dbReference type="ARBA" id="ARBA00004651"/>
    </source>
</evidence>
<dbReference type="PROSITE" id="PS50893">
    <property type="entry name" value="ABC_TRANSPORTER_2"/>
    <property type="match status" value="1"/>
</dbReference>
<evidence type="ECO:0000256" key="5">
    <source>
        <dbReference type="ARBA" id="ARBA00022741"/>
    </source>
</evidence>
<evidence type="ECO:0000256" key="7">
    <source>
        <dbReference type="ARBA" id="ARBA00022989"/>
    </source>
</evidence>
<evidence type="ECO:0000259" key="11">
    <source>
        <dbReference type="PROSITE" id="PS50929"/>
    </source>
</evidence>
<dbReference type="Pfam" id="PF00664">
    <property type="entry name" value="ABC_membrane"/>
    <property type="match status" value="1"/>
</dbReference>
<sequence length="579" mass="65163">MNFIREYMNKYWKSFGFALCFLTLETLCDLLQPTIMSRIIDIGVKNKDINYVVNMGLIMLLITGLGAVFALNRSILASKVSQHFGADLREGLFKKINTFSFENIDKFNRASLITRVTNDVNQVQVFINGLMRIFVKAPLLCIGSIIMAVRLNPSMSLVIIGIMPIIIAIMTINMKKGYPHFRKVQNSLDKVNSIIREYLSGIRVVKAFNKFDYEKDKFDIYNNELLNSSTKAMRVMCFFNPAITLVVNIGIIIVIWIGGIRVSNGNMQVGQIVAFINYMGQILSSLILISYILNTFVRVKASSERIQKVFDEKNNISQDNSLEFNNDEKNMFIEFNDVCFSYIKEVKDYNIKNINFKLSSGETIGIIGSTGSGKTTIVNLIPRFYDVDCGSIKIGENNIKDINLKYLRNKISIVPQKNILFTGTIMDNIKWGKENATLEEVERVAKIADAHNFICGFKDGYNTMIGQGGVNVSGGQKQRISIARAIIKNPEILILDDCTSAVDANTELNIKNGLKEQLNNSICIIIAQRITSVMDADKIIVLDNGEIVGEGNHKELMQNCSVYKDIFISQMGRTGDDKR</sequence>
<feature type="transmembrane region" description="Helical" evidence="9">
    <location>
        <begin position="238"/>
        <end position="260"/>
    </location>
</feature>
<dbReference type="Proteomes" id="UP000198619">
    <property type="component" value="Unassembled WGS sequence"/>
</dbReference>
<dbReference type="OrthoDB" id="9762778at2"/>
<dbReference type="InterPro" id="IPR027417">
    <property type="entry name" value="P-loop_NTPase"/>
</dbReference>
<feature type="transmembrane region" description="Helical" evidence="9">
    <location>
        <begin position="133"/>
        <end position="151"/>
    </location>
</feature>
<keyword evidence="7 9" id="KW-1133">Transmembrane helix</keyword>
<evidence type="ECO:0000259" key="10">
    <source>
        <dbReference type="PROSITE" id="PS50893"/>
    </source>
</evidence>
<dbReference type="AlphaFoldDB" id="A0A1I0W7E1"/>
<dbReference type="PANTHER" id="PTHR43394">
    <property type="entry name" value="ATP-DEPENDENT PERMEASE MDL1, MITOCHONDRIAL"/>
    <property type="match status" value="1"/>
</dbReference>
<dbReference type="STRING" id="84698.SAMN04488528_100463"/>
<proteinExistence type="predicted"/>
<dbReference type="EMBL" id="FOKI01000004">
    <property type="protein sequence ID" value="SFA83953.1"/>
    <property type="molecule type" value="Genomic_DNA"/>
</dbReference>
<dbReference type="SUPFAM" id="SSF90123">
    <property type="entry name" value="ABC transporter transmembrane region"/>
    <property type="match status" value="1"/>
</dbReference>
<dbReference type="GO" id="GO:0016887">
    <property type="term" value="F:ATP hydrolysis activity"/>
    <property type="evidence" value="ECO:0007669"/>
    <property type="project" value="InterPro"/>
</dbReference>
<evidence type="ECO:0000256" key="6">
    <source>
        <dbReference type="ARBA" id="ARBA00022840"/>
    </source>
</evidence>
<keyword evidence="2" id="KW-0813">Transport</keyword>
<keyword evidence="8 9" id="KW-0472">Membrane</keyword>
<dbReference type="InterPro" id="IPR011527">
    <property type="entry name" value="ABC1_TM_dom"/>
</dbReference>
<dbReference type="InterPro" id="IPR039421">
    <property type="entry name" value="Type_1_exporter"/>
</dbReference>
<accession>A0A1I0W7E1</accession>
<feature type="domain" description="ABC transporter" evidence="10">
    <location>
        <begin position="333"/>
        <end position="569"/>
    </location>
</feature>
<keyword evidence="3" id="KW-1003">Cell membrane</keyword>
<evidence type="ECO:0000256" key="2">
    <source>
        <dbReference type="ARBA" id="ARBA00022448"/>
    </source>
</evidence>
<evidence type="ECO:0000256" key="9">
    <source>
        <dbReference type="SAM" id="Phobius"/>
    </source>
</evidence>
<dbReference type="Gene3D" id="1.20.1560.10">
    <property type="entry name" value="ABC transporter type 1, transmembrane domain"/>
    <property type="match status" value="1"/>
</dbReference>
<dbReference type="GO" id="GO:0005886">
    <property type="term" value="C:plasma membrane"/>
    <property type="evidence" value="ECO:0007669"/>
    <property type="project" value="UniProtKB-SubCell"/>
</dbReference>
<keyword evidence="13" id="KW-1185">Reference proteome</keyword>
<evidence type="ECO:0000256" key="8">
    <source>
        <dbReference type="ARBA" id="ARBA00023136"/>
    </source>
</evidence>
<dbReference type="CDD" id="cd18548">
    <property type="entry name" value="ABC_6TM_Tm287_like"/>
    <property type="match status" value="1"/>
</dbReference>
<dbReference type="InterPro" id="IPR003593">
    <property type="entry name" value="AAA+_ATPase"/>
</dbReference>
<dbReference type="InterPro" id="IPR003439">
    <property type="entry name" value="ABC_transporter-like_ATP-bd"/>
</dbReference>
<dbReference type="InterPro" id="IPR017871">
    <property type="entry name" value="ABC_transporter-like_CS"/>
</dbReference>
<organism evidence="12 13">
    <name type="scientific">Clostridium frigidicarnis</name>
    <dbReference type="NCBI Taxonomy" id="84698"/>
    <lineage>
        <taxon>Bacteria</taxon>
        <taxon>Bacillati</taxon>
        <taxon>Bacillota</taxon>
        <taxon>Clostridia</taxon>
        <taxon>Eubacteriales</taxon>
        <taxon>Clostridiaceae</taxon>
        <taxon>Clostridium</taxon>
    </lineage>
</organism>
<evidence type="ECO:0000256" key="3">
    <source>
        <dbReference type="ARBA" id="ARBA00022475"/>
    </source>
</evidence>
<feature type="transmembrane region" description="Helical" evidence="9">
    <location>
        <begin position="157"/>
        <end position="174"/>
    </location>
</feature>
<dbReference type="Pfam" id="PF00005">
    <property type="entry name" value="ABC_tran"/>
    <property type="match status" value="1"/>
</dbReference>
<feature type="domain" description="ABC transmembrane type-1" evidence="11">
    <location>
        <begin position="17"/>
        <end position="298"/>
    </location>
</feature>
<dbReference type="SUPFAM" id="SSF52540">
    <property type="entry name" value="P-loop containing nucleoside triphosphate hydrolases"/>
    <property type="match status" value="1"/>
</dbReference>
<dbReference type="PROSITE" id="PS00211">
    <property type="entry name" value="ABC_TRANSPORTER_1"/>
    <property type="match status" value="1"/>
</dbReference>
<reference evidence="12 13" key="1">
    <citation type="submission" date="2016-10" db="EMBL/GenBank/DDBJ databases">
        <authorList>
            <person name="de Groot N.N."/>
        </authorList>
    </citation>
    <scope>NUCLEOTIDE SEQUENCE [LARGE SCALE GENOMIC DNA]</scope>
    <source>
        <strain evidence="12 13">DSM 12271</strain>
    </source>
</reference>
<dbReference type="PANTHER" id="PTHR43394:SF1">
    <property type="entry name" value="ATP-BINDING CASSETTE SUB-FAMILY B MEMBER 10, MITOCHONDRIAL"/>
    <property type="match status" value="1"/>
</dbReference>
<evidence type="ECO:0000313" key="13">
    <source>
        <dbReference type="Proteomes" id="UP000198619"/>
    </source>
</evidence>
<dbReference type="InterPro" id="IPR036640">
    <property type="entry name" value="ABC1_TM_sf"/>
</dbReference>
<dbReference type="SMART" id="SM00382">
    <property type="entry name" value="AAA"/>
    <property type="match status" value="1"/>
</dbReference>
<evidence type="ECO:0000256" key="4">
    <source>
        <dbReference type="ARBA" id="ARBA00022692"/>
    </source>
</evidence>
<keyword evidence="5" id="KW-0547">Nucleotide-binding</keyword>
<dbReference type="GO" id="GO:0015421">
    <property type="term" value="F:ABC-type oligopeptide transporter activity"/>
    <property type="evidence" value="ECO:0007669"/>
    <property type="project" value="TreeGrafter"/>
</dbReference>
<dbReference type="RefSeq" id="WP_090038854.1">
    <property type="nucleotide sequence ID" value="NZ_FOKI01000004.1"/>
</dbReference>
<protein>
    <submittedName>
        <fullName evidence="12">ATP-binding cassette, subfamily B</fullName>
    </submittedName>
</protein>
<evidence type="ECO:0000313" key="12">
    <source>
        <dbReference type="EMBL" id="SFA83953.1"/>
    </source>
</evidence>
<comment type="subcellular location">
    <subcellularLocation>
        <location evidence="1">Cell membrane</location>
        <topology evidence="1">Multi-pass membrane protein</topology>
    </subcellularLocation>
</comment>
<feature type="transmembrane region" description="Helical" evidence="9">
    <location>
        <begin position="272"/>
        <end position="293"/>
    </location>
</feature>
<gene>
    <name evidence="12" type="ORF">SAMN04488528_100463</name>
</gene>
<dbReference type="Gene3D" id="3.40.50.300">
    <property type="entry name" value="P-loop containing nucleotide triphosphate hydrolases"/>
    <property type="match status" value="1"/>
</dbReference>
<feature type="transmembrane region" description="Helical" evidence="9">
    <location>
        <begin position="52"/>
        <end position="71"/>
    </location>
</feature>
<name>A0A1I0W7E1_9CLOT</name>
<keyword evidence="4 9" id="KW-0812">Transmembrane</keyword>
<dbReference type="FunFam" id="3.40.50.300:FF:000221">
    <property type="entry name" value="Multidrug ABC transporter ATP-binding protein"/>
    <property type="match status" value="1"/>
</dbReference>
<dbReference type="GO" id="GO:0005524">
    <property type="term" value="F:ATP binding"/>
    <property type="evidence" value="ECO:0007669"/>
    <property type="project" value="UniProtKB-KW"/>
</dbReference>